<comment type="caution">
    <text evidence="9">The sequence shown here is derived from an EMBL/GenBank/DDBJ whole genome shotgun (WGS) entry which is preliminary data.</text>
</comment>
<dbReference type="RefSeq" id="WP_111295000.1">
    <property type="nucleotide sequence ID" value="NZ_QKZV01000004.1"/>
</dbReference>
<feature type="transmembrane region" description="Helical" evidence="8">
    <location>
        <begin position="96"/>
        <end position="122"/>
    </location>
</feature>
<evidence type="ECO:0000313" key="9">
    <source>
        <dbReference type="EMBL" id="PZX62891.1"/>
    </source>
</evidence>
<evidence type="ECO:0000256" key="2">
    <source>
        <dbReference type="ARBA" id="ARBA00022448"/>
    </source>
</evidence>
<dbReference type="NCBIfam" id="TIGR00791">
    <property type="entry name" value="gntP"/>
    <property type="match status" value="1"/>
</dbReference>
<feature type="transmembrane region" description="Helical" evidence="8">
    <location>
        <begin position="250"/>
        <end position="277"/>
    </location>
</feature>
<dbReference type="PIRSF" id="PIRSF002746">
    <property type="entry name" value="Gluconate_transporter"/>
    <property type="match status" value="1"/>
</dbReference>
<keyword evidence="2" id="KW-0813">Transport</keyword>
<feature type="transmembrane region" description="Helical" evidence="8">
    <location>
        <begin position="375"/>
        <end position="392"/>
    </location>
</feature>
<dbReference type="GO" id="GO:0005886">
    <property type="term" value="C:plasma membrane"/>
    <property type="evidence" value="ECO:0007669"/>
    <property type="project" value="UniProtKB-SubCell"/>
</dbReference>
<dbReference type="Proteomes" id="UP000249720">
    <property type="component" value="Unassembled WGS sequence"/>
</dbReference>
<comment type="subcellular location">
    <subcellularLocation>
        <location evidence="1">Cell membrane</location>
        <topology evidence="1">Multi-pass membrane protein</topology>
    </subcellularLocation>
</comment>
<feature type="transmembrane region" description="Helical" evidence="8">
    <location>
        <begin position="412"/>
        <end position="436"/>
    </location>
</feature>
<protein>
    <submittedName>
        <fullName evidence="9">Gnt-I system high-affinity gluconate transporter</fullName>
    </submittedName>
</protein>
<reference evidence="9 10" key="1">
    <citation type="submission" date="2018-06" db="EMBL/GenBank/DDBJ databases">
        <title>Genomic Encyclopedia of Archaeal and Bacterial Type Strains, Phase II (KMG-II): from individual species to whole genera.</title>
        <authorList>
            <person name="Goeker M."/>
        </authorList>
    </citation>
    <scope>NUCLEOTIDE SEQUENCE [LARGE SCALE GENOMIC DNA]</scope>
    <source>
        <strain evidence="9 10">DSM 23241</strain>
    </source>
</reference>
<sequence>MSLIIVAIAILVLILLISWAKVNAFLAFLIVCLLAGVALQLPSQTIISSIEKGMGDMLGSLVIIIALGAMLGKQVAASGAAQQIAQTLVQAFGKKYIAWALTLTGFVVGIPLFYGVGFVLMVPLIFSVTFRYQLPAVATGLPLLAALSVTHGFLPPHPSPSALVALFHANMGITLLYGLIIAIPTVIIAGPLFSNTLKKINSTPLKAFQIELIPTEKLPGVFVSFFVPLIPVILIGLSTLIQTFTTNSQWLYQFAAFVGNPSVALLIALITATFLLTGSDRESMTIIMNRYGDAVKDVVMILLIIGGAGALKEILTQSGVSDQIAHALEGTSIHPLILGWLIAALIRVCVGSSTVAGLTTAGILLPYINANGVNSNLMVLSIGAGSLFFSHVNDPGFWMFKEYFNVSIKNTFKSWSVMETIVSVLGLVGVLLIQLFV</sequence>
<dbReference type="GO" id="GO:0015128">
    <property type="term" value="F:gluconate transmembrane transporter activity"/>
    <property type="evidence" value="ECO:0007669"/>
    <property type="project" value="InterPro"/>
</dbReference>
<proteinExistence type="inferred from homology"/>
<name>A0A2W7RR75_9BACT</name>
<feature type="transmembrane region" description="Helical" evidence="8">
    <location>
        <begin position="30"/>
        <end position="50"/>
    </location>
</feature>
<dbReference type="PANTHER" id="PTHR30354">
    <property type="entry name" value="GNT FAMILY GLUCONATE TRANSPORTER"/>
    <property type="match status" value="1"/>
</dbReference>
<feature type="transmembrane region" description="Helical" evidence="8">
    <location>
        <begin position="335"/>
        <end position="368"/>
    </location>
</feature>
<gene>
    <name evidence="9" type="ORF">LX80_01585</name>
</gene>
<evidence type="ECO:0000256" key="3">
    <source>
        <dbReference type="ARBA" id="ARBA00022475"/>
    </source>
</evidence>
<evidence type="ECO:0000256" key="1">
    <source>
        <dbReference type="ARBA" id="ARBA00004651"/>
    </source>
</evidence>
<feature type="transmembrane region" description="Helical" evidence="8">
    <location>
        <begin position="57"/>
        <end position="76"/>
    </location>
</feature>
<evidence type="ECO:0000256" key="7">
    <source>
        <dbReference type="ARBA" id="ARBA00049663"/>
    </source>
</evidence>
<feature type="transmembrane region" description="Helical" evidence="8">
    <location>
        <begin position="174"/>
        <end position="197"/>
    </location>
</feature>
<feature type="transmembrane region" description="Helical" evidence="8">
    <location>
        <begin position="218"/>
        <end position="244"/>
    </location>
</feature>
<evidence type="ECO:0000313" key="10">
    <source>
        <dbReference type="Proteomes" id="UP000249720"/>
    </source>
</evidence>
<keyword evidence="3" id="KW-1003">Cell membrane</keyword>
<dbReference type="InterPro" id="IPR003474">
    <property type="entry name" value="Glcn_transporter"/>
</dbReference>
<accession>A0A2W7RR75</accession>
<dbReference type="EMBL" id="QKZV01000004">
    <property type="protein sequence ID" value="PZX62891.1"/>
    <property type="molecule type" value="Genomic_DNA"/>
</dbReference>
<evidence type="ECO:0000256" key="5">
    <source>
        <dbReference type="ARBA" id="ARBA00022989"/>
    </source>
</evidence>
<dbReference type="PANTHER" id="PTHR30354:SF22">
    <property type="entry name" value="HIGH-AFFINITY GLUCONATE TRANSPORTER"/>
    <property type="match status" value="1"/>
</dbReference>
<feature type="transmembrane region" description="Helical" evidence="8">
    <location>
        <begin position="134"/>
        <end position="154"/>
    </location>
</feature>
<evidence type="ECO:0000256" key="6">
    <source>
        <dbReference type="ARBA" id="ARBA00023136"/>
    </source>
</evidence>
<evidence type="ECO:0000256" key="8">
    <source>
        <dbReference type="SAM" id="Phobius"/>
    </source>
</evidence>
<keyword evidence="6 8" id="KW-0472">Membrane</keyword>
<evidence type="ECO:0000256" key="4">
    <source>
        <dbReference type="ARBA" id="ARBA00022692"/>
    </source>
</evidence>
<keyword evidence="4 8" id="KW-0812">Transmembrane</keyword>
<dbReference type="OrthoDB" id="9787129at2"/>
<dbReference type="Pfam" id="PF02447">
    <property type="entry name" value="GntP_permease"/>
    <property type="match status" value="1"/>
</dbReference>
<keyword evidence="5 8" id="KW-1133">Transmembrane helix</keyword>
<feature type="transmembrane region" description="Helical" evidence="8">
    <location>
        <begin position="298"/>
        <end position="315"/>
    </location>
</feature>
<keyword evidence="10" id="KW-1185">Reference proteome</keyword>
<comment type="similarity">
    <text evidence="7">Belongs to the GntP permease family.</text>
</comment>
<organism evidence="9 10">
    <name type="scientific">Hydrotalea sandarakina</name>
    <dbReference type="NCBI Taxonomy" id="1004304"/>
    <lineage>
        <taxon>Bacteria</taxon>
        <taxon>Pseudomonadati</taxon>
        <taxon>Bacteroidota</taxon>
        <taxon>Chitinophagia</taxon>
        <taxon>Chitinophagales</taxon>
        <taxon>Chitinophagaceae</taxon>
        <taxon>Hydrotalea</taxon>
    </lineage>
</organism>
<dbReference type="AlphaFoldDB" id="A0A2W7RR75"/>